<dbReference type="Proteomes" id="UP000515563">
    <property type="component" value="Chromosome"/>
</dbReference>
<sequence length="244" mass="27256">MIPDLLKIADGQMEAFKAIQEQQSLTGEVDVAPQRYVAAYDLAAHANDLAIDAIDLTKRKRFASATPLTRLIFECAMHCQWLVMNPTAHSSLLTDNELHRERLTKTLRVSQSFKHLLEAEHIDVTEYEKVAPKNIRDVCEAVNDGDSSLYIIYRSLSSGSHSGIPLIERWIAEVLDPPGLAFRVEPSTDPTQFNQLAGTIAISLLWTNSAFNCMTRAQPMQQLIDENSRELETKPLLGVGKLVL</sequence>
<dbReference type="InterPro" id="IPR043733">
    <property type="entry name" value="DUF5677"/>
</dbReference>
<evidence type="ECO:0000313" key="2">
    <source>
        <dbReference type="Proteomes" id="UP000515563"/>
    </source>
</evidence>
<accession>A0A7G6X1S4</accession>
<evidence type="ECO:0000313" key="1">
    <source>
        <dbReference type="EMBL" id="QNE20189.1"/>
    </source>
</evidence>
<dbReference type="RefSeq" id="WP_185442232.1">
    <property type="nucleotide sequence ID" value="NZ_CP043661.1"/>
</dbReference>
<organism evidence="1 2">
    <name type="scientific">Kribbella qitaiheensis</name>
    <dbReference type="NCBI Taxonomy" id="1544730"/>
    <lineage>
        <taxon>Bacteria</taxon>
        <taxon>Bacillati</taxon>
        <taxon>Actinomycetota</taxon>
        <taxon>Actinomycetes</taxon>
        <taxon>Propionibacteriales</taxon>
        <taxon>Kribbellaceae</taxon>
        <taxon>Kribbella</taxon>
    </lineage>
</organism>
<gene>
    <name evidence="1" type="ORF">F1D05_22610</name>
</gene>
<dbReference type="EMBL" id="CP043661">
    <property type="protein sequence ID" value="QNE20189.1"/>
    <property type="molecule type" value="Genomic_DNA"/>
</dbReference>
<dbReference type="Pfam" id="PF18928">
    <property type="entry name" value="DUF5677"/>
    <property type="match status" value="1"/>
</dbReference>
<dbReference type="KEGG" id="kqi:F1D05_22610"/>
<keyword evidence="2" id="KW-1185">Reference proteome</keyword>
<protein>
    <submittedName>
        <fullName evidence="1">Uncharacterized protein</fullName>
    </submittedName>
</protein>
<proteinExistence type="predicted"/>
<reference evidence="2" key="1">
    <citation type="submission" date="2019-09" db="EMBL/GenBank/DDBJ databases">
        <title>Antimicrobial potential of Antarctic Bacteria.</title>
        <authorList>
            <person name="Benaud N."/>
            <person name="Edwards R.J."/>
            <person name="Ferrari B.C."/>
        </authorList>
    </citation>
    <scope>NUCLEOTIDE SEQUENCE [LARGE SCALE GENOMIC DNA]</scope>
    <source>
        <strain evidence="2">SPB151</strain>
    </source>
</reference>
<dbReference type="AlphaFoldDB" id="A0A7G6X1S4"/>
<name>A0A7G6X1S4_9ACTN</name>
<reference evidence="1 2" key="2">
    <citation type="journal article" date="2020" name="Microbiol. Resour. Announc.">
        <title>Antarctic desert soil bacteria exhibit high novel natural product potential, evaluated through long-read genome sequencing and comparative genomics.</title>
        <authorList>
            <person name="Benaud N."/>
            <person name="Edwards R.J."/>
            <person name="Amos T.G."/>
            <person name="D'Agostino P.M."/>
            <person name="Gutierrez-Chavez C."/>
            <person name="Montgomery K."/>
            <person name="Nicetic I."/>
            <person name="Ferrari B.C."/>
        </authorList>
    </citation>
    <scope>NUCLEOTIDE SEQUENCE [LARGE SCALE GENOMIC DNA]</scope>
    <source>
        <strain evidence="1 2">SPB151</strain>
    </source>
</reference>